<reference evidence="1 2" key="1">
    <citation type="journal article" date="2023" name="Plants (Basel)">
        <title>Bridging the Gap: Combining Genomics and Transcriptomics Approaches to Understand Stylosanthes scabra, an Orphan Legume from the Brazilian Caatinga.</title>
        <authorList>
            <person name="Ferreira-Neto J.R.C."/>
            <person name="da Silva M.D."/>
            <person name="Binneck E."/>
            <person name="de Melo N.F."/>
            <person name="da Silva R.H."/>
            <person name="de Melo A.L.T.M."/>
            <person name="Pandolfi V."/>
            <person name="Bustamante F.O."/>
            <person name="Brasileiro-Vidal A.C."/>
            <person name="Benko-Iseppon A.M."/>
        </authorList>
    </citation>
    <scope>NUCLEOTIDE SEQUENCE [LARGE SCALE GENOMIC DNA]</scope>
    <source>
        <tissue evidence="1">Leaves</tissue>
    </source>
</reference>
<evidence type="ECO:0000313" key="2">
    <source>
        <dbReference type="Proteomes" id="UP001341840"/>
    </source>
</evidence>
<dbReference type="EMBL" id="JASCZI010241899">
    <property type="protein sequence ID" value="MED6208172.1"/>
    <property type="molecule type" value="Genomic_DNA"/>
</dbReference>
<keyword evidence="2" id="KW-1185">Reference proteome</keyword>
<accession>A0ABU6YCM7</accession>
<organism evidence="1 2">
    <name type="scientific">Stylosanthes scabra</name>
    <dbReference type="NCBI Taxonomy" id="79078"/>
    <lineage>
        <taxon>Eukaryota</taxon>
        <taxon>Viridiplantae</taxon>
        <taxon>Streptophyta</taxon>
        <taxon>Embryophyta</taxon>
        <taxon>Tracheophyta</taxon>
        <taxon>Spermatophyta</taxon>
        <taxon>Magnoliopsida</taxon>
        <taxon>eudicotyledons</taxon>
        <taxon>Gunneridae</taxon>
        <taxon>Pentapetalae</taxon>
        <taxon>rosids</taxon>
        <taxon>fabids</taxon>
        <taxon>Fabales</taxon>
        <taxon>Fabaceae</taxon>
        <taxon>Papilionoideae</taxon>
        <taxon>50 kb inversion clade</taxon>
        <taxon>dalbergioids sensu lato</taxon>
        <taxon>Dalbergieae</taxon>
        <taxon>Pterocarpus clade</taxon>
        <taxon>Stylosanthes</taxon>
    </lineage>
</organism>
<gene>
    <name evidence="1" type="ORF">PIB30_042625</name>
</gene>
<sequence length="127" mass="14298">MGNTIRAACNERRPMWWQCCYHVADENKYIIGGYLTNDQGVTECWMGEEFFGSTMGEAYLAGIESAVQFLLEDMNMRIEDIALVSHRKDIVDWTDKLYRVPAVTGSNLLSPGPQALVPVVTVANHVR</sequence>
<protein>
    <submittedName>
        <fullName evidence="1">Uncharacterized protein</fullName>
    </submittedName>
</protein>
<proteinExistence type="predicted"/>
<name>A0ABU6YCM7_9FABA</name>
<comment type="caution">
    <text evidence="1">The sequence shown here is derived from an EMBL/GenBank/DDBJ whole genome shotgun (WGS) entry which is preliminary data.</text>
</comment>
<dbReference type="Proteomes" id="UP001341840">
    <property type="component" value="Unassembled WGS sequence"/>
</dbReference>
<evidence type="ECO:0000313" key="1">
    <source>
        <dbReference type="EMBL" id="MED6208172.1"/>
    </source>
</evidence>